<dbReference type="Proteomes" id="UP000582981">
    <property type="component" value="Unassembled WGS sequence"/>
</dbReference>
<proteinExistence type="predicted"/>
<sequence length="117" mass="13239">MEAVSGLGVEVSENVFSVTKSPAIFISHVVSDDYDGDAKGGSKMVAKRSWRSEYGEVFTETFETAFTNDMSLTACEREELPWRTVEYMIKSLIRGKNHKYAVSRTDDYPNWVAVRVE</sequence>
<reference evidence="1 2" key="1">
    <citation type="submission" date="2020-04" db="EMBL/GenBank/DDBJ databases">
        <title>Molecular characterization of pseudomonads from Agaricus bisporus reveal novel blotch 2 pathogens in Western Europe.</title>
        <authorList>
            <person name="Taparia T."/>
            <person name="Krijger M."/>
            <person name="Haynes E."/>
            <person name="Elpinstone J.G."/>
            <person name="Noble R."/>
            <person name="Van Der Wolf J."/>
        </authorList>
    </citation>
    <scope>NUCLEOTIDE SEQUENCE [LARGE SCALE GENOMIC DNA]</scope>
    <source>
        <strain evidence="1 2">F1001</strain>
    </source>
</reference>
<gene>
    <name evidence="1" type="ORF">HX829_11060</name>
</gene>
<dbReference type="EMBL" id="JACAPU010000013">
    <property type="protein sequence ID" value="NWB47037.1"/>
    <property type="molecule type" value="Genomic_DNA"/>
</dbReference>
<organism evidence="1 2">
    <name type="scientific">Pseudomonas gingeri</name>
    <dbReference type="NCBI Taxonomy" id="117681"/>
    <lineage>
        <taxon>Bacteria</taxon>
        <taxon>Pseudomonadati</taxon>
        <taxon>Pseudomonadota</taxon>
        <taxon>Gammaproteobacteria</taxon>
        <taxon>Pseudomonadales</taxon>
        <taxon>Pseudomonadaceae</taxon>
        <taxon>Pseudomonas</taxon>
    </lineage>
</organism>
<accession>A0A7Y8BKK4</accession>
<protein>
    <submittedName>
        <fullName evidence="1">Uncharacterized protein</fullName>
    </submittedName>
</protein>
<dbReference type="RefSeq" id="WP_177144064.1">
    <property type="nucleotide sequence ID" value="NZ_JACAPU010000013.1"/>
</dbReference>
<comment type="caution">
    <text evidence="1">The sequence shown here is derived from an EMBL/GenBank/DDBJ whole genome shotgun (WGS) entry which is preliminary data.</text>
</comment>
<name>A0A7Y8BKK4_9PSED</name>
<evidence type="ECO:0000313" key="2">
    <source>
        <dbReference type="Proteomes" id="UP000582981"/>
    </source>
</evidence>
<dbReference type="AlphaFoldDB" id="A0A7Y8BKK4"/>
<evidence type="ECO:0000313" key="1">
    <source>
        <dbReference type="EMBL" id="NWB47037.1"/>
    </source>
</evidence>